<comment type="caution">
    <text evidence="2">The sequence shown here is derived from an EMBL/GenBank/DDBJ whole genome shotgun (WGS) entry which is preliminary data.</text>
</comment>
<organism evidence="2 3">
    <name type="scientific">Senna tora</name>
    <dbReference type="NCBI Taxonomy" id="362788"/>
    <lineage>
        <taxon>Eukaryota</taxon>
        <taxon>Viridiplantae</taxon>
        <taxon>Streptophyta</taxon>
        <taxon>Embryophyta</taxon>
        <taxon>Tracheophyta</taxon>
        <taxon>Spermatophyta</taxon>
        <taxon>Magnoliopsida</taxon>
        <taxon>eudicotyledons</taxon>
        <taxon>Gunneridae</taxon>
        <taxon>Pentapetalae</taxon>
        <taxon>rosids</taxon>
        <taxon>fabids</taxon>
        <taxon>Fabales</taxon>
        <taxon>Fabaceae</taxon>
        <taxon>Caesalpinioideae</taxon>
        <taxon>Cassia clade</taxon>
        <taxon>Senna</taxon>
    </lineage>
</organism>
<evidence type="ECO:0000256" key="1">
    <source>
        <dbReference type="SAM" id="MobiDB-lite"/>
    </source>
</evidence>
<feature type="region of interest" description="Disordered" evidence="1">
    <location>
        <begin position="1"/>
        <end position="32"/>
    </location>
</feature>
<gene>
    <name evidence="2" type="ORF">G2W53_007286</name>
</gene>
<dbReference type="AlphaFoldDB" id="A0A834X6U8"/>
<accession>A0A834X6U8</accession>
<dbReference type="EMBL" id="JAAIUW010000003">
    <property type="protein sequence ID" value="KAF7838804.1"/>
    <property type="molecule type" value="Genomic_DNA"/>
</dbReference>
<feature type="compositionally biased region" description="Basic and acidic residues" evidence="1">
    <location>
        <begin position="11"/>
        <end position="23"/>
    </location>
</feature>
<protein>
    <submittedName>
        <fullName evidence="2">Uncharacterized protein</fullName>
    </submittedName>
</protein>
<evidence type="ECO:0000313" key="3">
    <source>
        <dbReference type="Proteomes" id="UP000634136"/>
    </source>
</evidence>
<reference evidence="2" key="1">
    <citation type="submission" date="2020-09" db="EMBL/GenBank/DDBJ databases">
        <title>Genome-Enabled Discovery of Anthraquinone Biosynthesis in Senna tora.</title>
        <authorList>
            <person name="Kang S.-H."/>
            <person name="Pandey R.P."/>
            <person name="Lee C.-M."/>
            <person name="Sim J.-S."/>
            <person name="Jeong J.-T."/>
            <person name="Choi B.-S."/>
            <person name="Jung M."/>
            <person name="Ginzburg D."/>
            <person name="Zhao K."/>
            <person name="Won S.Y."/>
            <person name="Oh T.-J."/>
            <person name="Yu Y."/>
            <person name="Kim N.-H."/>
            <person name="Lee O.R."/>
            <person name="Lee T.-H."/>
            <person name="Bashyal P."/>
            <person name="Kim T.-S."/>
            <person name="Lee W.-H."/>
            <person name="Kawkins C."/>
            <person name="Kim C.-K."/>
            <person name="Kim J.S."/>
            <person name="Ahn B.O."/>
            <person name="Rhee S.Y."/>
            <person name="Sohng J.K."/>
        </authorList>
    </citation>
    <scope>NUCLEOTIDE SEQUENCE</scope>
    <source>
        <tissue evidence="2">Leaf</tissue>
    </source>
</reference>
<evidence type="ECO:0000313" key="2">
    <source>
        <dbReference type="EMBL" id="KAF7838804.1"/>
    </source>
</evidence>
<dbReference type="Proteomes" id="UP000634136">
    <property type="component" value="Unassembled WGS sequence"/>
</dbReference>
<name>A0A834X6U8_9FABA</name>
<keyword evidence="3" id="KW-1185">Reference proteome</keyword>
<sequence>MDWPVQPVNRNDAEKFSRTNKENGEEEMEING</sequence>
<proteinExistence type="predicted"/>